<accession>A0A223NWT0</accession>
<organism evidence="1 2">
    <name type="scientific">Mucilaginibacter xinganensis</name>
    <dbReference type="NCBI Taxonomy" id="1234841"/>
    <lineage>
        <taxon>Bacteria</taxon>
        <taxon>Pseudomonadati</taxon>
        <taxon>Bacteroidota</taxon>
        <taxon>Sphingobacteriia</taxon>
        <taxon>Sphingobacteriales</taxon>
        <taxon>Sphingobacteriaceae</taxon>
        <taxon>Mucilaginibacter</taxon>
    </lineage>
</organism>
<protein>
    <submittedName>
        <fullName evidence="1">Phytanoyl-CoA dioxygenase</fullName>
    </submittedName>
</protein>
<dbReference type="PANTHER" id="PTHR31630:SF6">
    <property type="entry name" value="PHYTANOYL-COA DIOXYGENASE-RELATED"/>
    <property type="match status" value="1"/>
</dbReference>
<dbReference type="Gene3D" id="2.60.120.620">
    <property type="entry name" value="q2cbj1_9rhob like domain"/>
    <property type="match status" value="1"/>
</dbReference>
<dbReference type="EMBL" id="CP022743">
    <property type="protein sequence ID" value="ASU34276.1"/>
    <property type="molecule type" value="Genomic_DNA"/>
</dbReference>
<keyword evidence="2" id="KW-1185">Reference proteome</keyword>
<dbReference type="PANTHER" id="PTHR31630">
    <property type="entry name" value="PHYTANOYL-COA DIOXYGENASE-RELATED-RELATED"/>
    <property type="match status" value="1"/>
</dbReference>
<reference evidence="1 2" key="1">
    <citation type="submission" date="2017-08" db="EMBL/GenBank/DDBJ databases">
        <title>Complete genome sequence of Mucilaginibacter sp. strain BJC16-A31.</title>
        <authorList>
            <consortium name="Henan University of Science and Technology"/>
            <person name="You X."/>
        </authorList>
    </citation>
    <scope>NUCLEOTIDE SEQUENCE [LARGE SCALE GENOMIC DNA]</scope>
    <source>
        <strain evidence="1 2">BJC16-A31</strain>
    </source>
</reference>
<name>A0A223NWT0_9SPHI</name>
<gene>
    <name evidence="1" type="ORF">MuYL_2389</name>
</gene>
<dbReference type="Proteomes" id="UP000215002">
    <property type="component" value="Chromosome"/>
</dbReference>
<dbReference type="OrthoDB" id="1157001at2"/>
<dbReference type="InterPro" id="IPR008775">
    <property type="entry name" value="Phytyl_CoA_dOase-like"/>
</dbReference>
<dbReference type="RefSeq" id="WP_094570646.1">
    <property type="nucleotide sequence ID" value="NZ_CP022743.1"/>
</dbReference>
<dbReference type="SUPFAM" id="SSF51197">
    <property type="entry name" value="Clavaminate synthase-like"/>
    <property type="match status" value="1"/>
</dbReference>
<sequence>MSDLLLTPFEEAGQLQIMHLKRFWHKCMLKRNGQINSGGLENEFQLDKTLLFTLGLGLEQTVRYLYGTAPSFEEFEQWILETSGTPSPEKIIRFNNAIINKNNPGEVAIQKILDDEQVDFWERNGYIVLKNAVPKEDCEKTIETICSFIQIDRNNPDTWYNQHHARQGIMVQLFQHPVLEKNRDSPFIRAVFEQLWNRKDIWVTADRVGFNPPETENWKFPGPRLHWDTKLNLPLPFGLQGILYLADTEANQGAFSLVPGFHHRLDSWVGSLGPGADPYKENLYELGCIPIAANAGDFIIWHHALPHGSSPNTASKPRFVQYFTYDPAGID</sequence>
<dbReference type="GO" id="GO:0016706">
    <property type="term" value="F:2-oxoglutarate-dependent dioxygenase activity"/>
    <property type="evidence" value="ECO:0007669"/>
    <property type="project" value="UniProtKB-ARBA"/>
</dbReference>
<proteinExistence type="predicted"/>
<dbReference type="Pfam" id="PF05721">
    <property type="entry name" value="PhyH"/>
    <property type="match status" value="1"/>
</dbReference>
<dbReference type="KEGG" id="muc:MuYL_2389"/>
<keyword evidence="1" id="KW-0560">Oxidoreductase</keyword>
<keyword evidence="1" id="KW-0223">Dioxygenase</keyword>
<dbReference type="AlphaFoldDB" id="A0A223NWT0"/>
<evidence type="ECO:0000313" key="2">
    <source>
        <dbReference type="Proteomes" id="UP000215002"/>
    </source>
</evidence>
<evidence type="ECO:0000313" key="1">
    <source>
        <dbReference type="EMBL" id="ASU34276.1"/>
    </source>
</evidence>